<name>A0ABD1IRX2_9TELE</name>
<feature type="transmembrane region" description="Helical" evidence="1">
    <location>
        <begin position="232"/>
        <end position="250"/>
    </location>
</feature>
<feature type="transmembrane region" description="Helical" evidence="1">
    <location>
        <begin position="136"/>
        <end position="155"/>
    </location>
</feature>
<gene>
    <name evidence="2" type="ORF">ACEWY4_027254</name>
</gene>
<keyword evidence="1" id="KW-0812">Transmembrane</keyword>
<feature type="transmembrane region" description="Helical" evidence="1">
    <location>
        <begin position="176"/>
        <end position="195"/>
    </location>
</feature>
<evidence type="ECO:0000256" key="1">
    <source>
        <dbReference type="SAM" id="Phobius"/>
    </source>
</evidence>
<keyword evidence="1" id="KW-1133">Transmembrane helix</keyword>
<protein>
    <submittedName>
        <fullName evidence="2">Uncharacterized protein</fullName>
    </submittedName>
</protein>
<evidence type="ECO:0000313" key="2">
    <source>
        <dbReference type="EMBL" id="KAL2077750.1"/>
    </source>
</evidence>
<dbReference type="Gene3D" id="1.20.1070.10">
    <property type="entry name" value="Rhodopsin 7-helix transmembrane proteins"/>
    <property type="match status" value="1"/>
</dbReference>
<keyword evidence="1" id="KW-0472">Membrane</keyword>
<organism evidence="2 3">
    <name type="scientific">Coilia grayii</name>
    <name type="common">Gray's grenadier anchovy</name>
    <dbReference type="NCBI Taxonomy" id="363190"/>
    <lineage>
        <taxon>Eukaryota</taxon>
        <taxon>Metazoa</taxon>
        <taxon>Chordata</taxon>
        <taxon>Craniata</taxon>
        <taxon>Vertebrata</taxon>
        <taxon>Euteleostomi</taxon>
        <taxon>Actinopterygii</taxon>
        <taxon>Neopterygii</taxon>
        <taxon>Teleostei</taxon>
        <taxon>Clupei</taxon>
        <taxon>Clupeiformes</taxon>
        <taxon>Clupeoidei</taxon>
        <taxon>Engraulidae</taxon>
        <taxon>Coilinae</taxon>
        <taxon>Coilia</taxon>
    </lineage>
</organism>
<comment type="caution">
    <text evidence="2">The sequence shown here is derived from an EMBL/GenBank/DDBJ whole genome shotgun (WGS) entry which is preliminary data.</text>
</comment>
<dbReference type="AlphaFoldDB" id="A0ABD1IRX2"/>
<accession>A0ABD1IRX2</accession>
<evidence type="ECO:0000313" key="3">
    <source>
        <dbReference type="Proteomes" id="UP001591681"/>
    </source>
</evidence>
<feature type="transmembrane region" description="Helical" evidence="1">
    <location>
        <begin position="50"/>
        <end position="74"/>
    </location>
</feature>
<proteinExistence type="predicted"/>
<keyword evidence="3" id="KW-1185">Reference proteome</keyword>
<dbReference type="EMBL" id="JBHFQA010000024">
    <property type="protein sequence ID" value="KAL2077750.1"/>
    <property type="molecule type" value="Genomic_DNA"/>
</dbReference>
<sequence>MSRTLPHMRAFSAGKTGASRQLNELLAMQGSATPRGALRRFLLLKYVQTLLLPLGNELLLAVGALASLHTLLLLSSPRLSRKSSTVLLGQLAWADGLLLLRWSLGLESVLRVGKAWLCLGGGVEAMTWTKEGLLDAHHLASLLLLSCVSLEALLVSHWAAESRHVRTVRRARHGSALIWTGVVLQLAVQLVGHGAQVGEPEVDGRLNADVDSRVFMQICVTLAPLMYTVKQGLLALLWLMNTWVLFTVFYRKPQKGKSCYH</sequence>
<dbReference type="Proteomes" id="UP001591681">
    <property type="component" value="Unassembled WGS sequence"/>
</dbReference>
<reference evidence="2 3" key="1">
    <citation type="submission" date="2024-09" db="EMBL/GenBank/DDBJ databases">
        <title>A chromosome-level genome assembly of Gray's grenadier anchovy, Coilia grayii.</title>
        <authorList>
            <person name="Fu Z."/>
        </authorList>
    </citation>
    <scope>NUCLEOTIDE SEQUENCE [LARGE SCALE GENOMIC DNA]</scope>
    <source>
        <strain evidence="2">G4</strain>
        <tissue evidence="2">Muscle</tissue>
    </source>
</reference>